<keyword evidence="5" id="KW-0808">Transferase</keyword>
<dbReference type="InterPro" id="IPR051343">
    <property type="entry name" value="G-type_lectin_kinases/EP1-like"/>
</dbReference>
<dbReference type="InterPro" id="IPR011009">
    <property type="entry name" value="Kinase-like_dom_sf"/>
</dbReference>
<keyword evidence="10" id="KW-0067">ATP-binding</keyword>
<evidence type="ECO:0000313" key="17">
    <source>
        <dbReference type="EMBL" id="RCV21943.1"/>
    </source>
</evidence>
<dbReference type="SUPFAM" id="SSF51110">
    <property type="entry name" value="alpha-D-mannose-specific plant lectins"/>
    <property type="match status" value="1"/>
</dbReference>
<dbReference type="Gene3D" id="3.30.200.20">
    <property type="entry name" value="Phosphorylase Kinase, domain 1"/>
    <property type="match status" value="1"/>
</dbReference>
<evidence type="ECO:0000256" key="2">
    <source>
        <dbReference type="ARBA" id="ARBA00012513"/>
    </source>
</evidence>
<dbReference type="OrthoDB" id="4062651at2759"/>
<dbReference type="InterPro" id="IPR001480">
    <property type="entry name" value="Bulb-type_lectin_dom"/>
</dbReference>
<evidence type="ECO:0000259" key="16">
    <source>
        <dbReference type="PROSITE" id="PS50927"/>
    </source>
</evidence>
<dbReference type="EC" id="2.7.11.1" evidence="2"/>
<evidence type="ECO:0000256" key="14">
    <source>
        <dbReference type="SAM" id="SignalP"/>
    </source>
</evidence>
<evidence type="ECO:0000256" key="10">
    <source>
        <dbReference type="ARBA" id="ARBA00022840"/>
    </source>
</evidence>
<reference evidence="17" key="1">
    <citation type="journal article" date="2012" name="Nat. Biotechnol.">
        <title>Reference genome sequence of the model plant Setaria.</title>
        <authorList>
            <person name="Bennetzen J.L."/>
            <person name="Schmutz J."/>
            <person name="Wang H."/>
            <person name="Percifield R."/>
            <person name="Hawkins J."/>
            <person name="Pontaroli A.C."/>
            <person name="Estep M."/>
            <person name="Feng L."/>
            <person name="Vaughn J.N."/>
            <person name="Grimwood J."/>
            <person name="Jenkins J."/>
            <person name="Barry K."/>
            <person name="Lindquist E."/>
            <person name="Hellsten U."/>
            <person name="Deshpande S."/>
            <person name="Wang X."/>
            <person name="Wu X."/>
            <person name="Mitros T."/>
            <person name="Triplett J."/>
            <person name="Yang X."/>
            <person name="Ye C.Y."/>
            <person name="Mauro-Herrera M."/>
            <person name="Wang L."/>
            <person name="Li P."/>
            <person name="Sharma M."/>
            <person name="Sharma R."/>
            <person name="Ronald P.C."/>
            <person name="Panaud O."/>
            <person name="Kellogg E.A."/>
            <person name="Brutnell T.P."/>
            <person name="Doust A.N."/>
            <person name="Tuskan G.A."/>
            <person name="Rokhsar D."/>
            <person name="Devos K.M."/>
        </authorList>
    </citation>
    <scope>NUCLEOTIDE SEQUENCE [LARGE SCALE GENOMIC DNA]</scope>
    <source>
        <strain evidence="17">Yugu1</strain>
    </source>
</reference>
<reference evidence="17" key="2">
    <citation type="submission" date="2015-07" db="EMBL/GenBank/DDBJ databases">
        <authorList>
            <person name="Noorani M."/>
        </authorList>
    </citation>
    <scope>NUCLEOTIDE SEQUENCE</scope>
    <source>
        <strain evidence="17">Yugu1</strain>
    </source>
</reference>
<dbReference type="PROSITE" id="PS00108">
    <property type="entry name" value="PROTEIN_KINASE_ST"/>
    <property type="match status" value="1"/>
</dbReference>
<comment type="subcellular location">
    <subcellularLocation>
        <location evidence="1">Membrane</location>
        <topology evidence="1">Single-pass type I membrane protein</topology>
    </subcellularLocation>
</comment>
<dbReference type="PROSITE" id="PS50011">
    <property type="entry name" value="PROTEIN_KINASE_DOM"/>
    <property type="match status" value="1"/>
</dbReference>
<keyword evidence="9" id="KW-0418">Kinase</keyword>
<dbReference type="GO" id="GO:0051707">
    <property type="term" value="P:response to other organism"/>
    <property type="evidence" value="ECO:0007669"/>
    <property type="project" value="UniProtKB-ARBA"/>
</dbReference>
<feature type="signal peptide" evidence="14">
    <location>
        <begin position="1"/>
        <end position="20"/>
    </location>
</feature>
<evidence type="ECO:0000256" key="3">
    <source>
        <dbReference type="ARBA" id="ARBA00022527"/>
    </source>
</evidence>
<comment type="catalytic activity">
    <reaction evidence="13">
        <text>L-seryl-[protein] + ATP = O-phospho-L-seryl-[protein] + ADP + H(+)</text>
        <dbReference type="Rhea" id="RHEA:17989"/>
        <dbReference type="Rhea" id="RHEA-COMP:9863"/>
        <dbReference type="Rhea" id="RHEA-COMP:11604"/>
        <dbReference type="ChEBI" id="CHEBI:15378"/>
        <dbReference type="ChEBI" id="CHEBI:29999"/>
        <dbReference type="ChEBI" id="CHEBI:30616"/>
        <dbReference type="ChEBI" id="CHEBI:83421"/>
        <dbReference type="ChEBI" id="CHEBI:456216"/>
        <dbReference type="EC" id="2.7.11.1"/>
    </reaction>
</comment>
<dbReference type="Pfam" id="PF00069">
    <property type="entry name" value="Pkinase"/>
    <property type="match status" value="1"/>
</dbReference>
<dbReference type="FunFam" id="1.10.510.10:FF:001023">
    <property type="entry name" value="Os07g0541700 protein"/>
    <property type="match status" value="1"/>
</dbReference>
<dbReference type="InterPro" id="IPR000719">
    <property type="entry name" value="Prot_kinase_dom"/>
</dbReference>
<dbReference type="AlphaFoldDB" id="A0A368QVN2"/>
<organism evidence="17">
    <name type="scientific">Setaria italica</name>
    <name type="common">Foxtail millet</name>
    <name type="synonym">Panicum italicum</name>
    <dbReference type="NCBI Taxonomy" id="4555"/>
    <lineage>
        <taxon>Eukaryota</taxon>
        <taxon>Viridiplantae</taxon>
        <taxon>Streptophyta</taxon>
        <taxon>Embryophyta</taxon>
        <taxon>Tracheophyta</taxon>
        <taxon>Spermatophyta</taxon>
        <taxon>Magnoliopsida</taxon>
        <taxon>Liliopsida</taxon>
        <taxon>Poales</taxon>
        <taxon>Poaceae</taxon>
        <taxon>PACMAD clade</taxon>
        <taxon>Panicoideae</taxon>
        <taxon>Panicodae</taxon>
        <taxon>Paniceae</taxon>
        <taxon>Cenchrinae</taxon>
        <taxon>Setaria</taxon>
    </lineage>
</organism>
<dbReference type="Pfam" id="PF01453">
    <property type="entry name" value="B_lectin"/>
    <property type="match status" value="1"/>
</dbReference>
<dbReference type="GO" id="GO:0005524">
    <property type="term" value="F:ATP binding"/>
    <property type="evidence" value="ECO:0007669"/>
    <property type="project" value="UniProtKB-KW"/>
</dbReference>
<feature type="domain" description="Protein kinase" evidence="15">
    <location>
        <begin position="440"/>
        <end position="668"/>
    </location>
</feature>
<keyword evidence="6 14" id="KW-0732">Signal</keyword>
<evidence type="ECO:0000256" key="11">
    <source>
        <dbReference type="ARBA" id="ARBA00023170"/>
    </source>
</evidence>
<keyword evidence="8" id="KW-0547">Nucleotide-binding</keyword>
<dbReference type="Gene3D" id="1.10.510.10">
    <property type="entry name" value="Transferase(Phosphotransferase) domain 1"/>
    <property type="match status" value="1"/>
</dbReference>
<keyword evidence="7" id="KW-0430">Lectin</keyword>
<evidence type="ECO:0000256" key="1">
    <source>
        <dbReference type="ARBA" id="ARBA00004479"/>
    </source>
</evidence>
<gene>
    <name evidence="17" type="ORF">SETIT_4G179800v2</name>
</gene>
<dbReference type="PROSITE" id="PS50927">
    <property type="entry name" value="BULB_LECTIN"/>
    <property type="match status" value="1"/>
</dbReference>
<sequence length="668" mass="74409">MHHSKILLLLYSLVIITSFSELSNPIFNKSFVANADLGTTWRNNPSLLHNELPDDYFSMRLIFPHPYGTTKISVGPHVDSVRIFACGFFCAGLAATCDAYIFSYLLLTPSEKVIWSANHNRTVSENATVQLTELGDLVLYDADGTLIWFTNTTNKSVVGTNLTESGNLVLLDHTNMEVWRSFDRPTDTLVTGQMLQLGQKLMARASETNWGEGKFYLSVLADGMYAFAGVDTPLAYYQSPTGGNITTNTSAYIALKNGSLEVFTSFRRIGAPDYQIRLPPDAYGIQFVRLDWDRHLRLYQWGVGSGDWMSSDVLDIADPCSYPLACVEYGICSDGQCSCPDVALRQSGLFELIDSRELNSGCFLTDSLSCGSLHKARFLALPNTTRFNVIHDWTTNEGNCKSSCLNDCSCKVAFFLHTNNSSCFCFLASDIFSMISVNAQTYSRNFTSYAFFKVQGHKPVLSKGKIATASVVDGINQGETEFLMEVQTVGSINHVHLVNLIGFSAEKSHRPLVYEYMPNGSLDKWIYAKHQAAPLDWETRLKIITDVARGLAYLHSDCRQTIAHLDIKPQNILLDDMFSAKVSDFGLAKLIDREQSTIMTRSRGTPGYLAPEWPAAGDLIDSRFMDLELHSDEVFRVMNLALWCLQVDTSRRPSMSMVVKVLEGTMGV</sequence>
<dbReference type="SUPFAM" id="SSF56112">
    <property type="entry name" value="Protein kinase-like (PK-like)"/>
    <property type="match status" value="1"/>
</dbReference>
<dbReference type="GO" id="GO:0030246">
    <property type="term" value="F:carbohydrate binding"/>
    <property type="evidence" value="ECO:0007669"/>
    <property type="project" value="UniProtKB-KW"/>
</dbReference>
<dbReference type="EMBL" id="CM003531">
    <property type="protein sequence ID" value="RCV21943.1"/>
    <property type="molecule type" value="Genomic_DNA"/>
</dbReference>
<evidence type="ECO:0000256" key="12">
    <source>
        <dbReference type="ARBA" id="ARBA00047899"/>
    </source>
</evidence>
<comment type="catalytic activity">
    <reaction evidence="12">
        <text>L-threonyl-[protein] + ATP = O-phospho-L-threonyl-[protein] + ADP + H(+)</text>
        <dbReference type="Rhea" id="RHEA:46608"/>
        <dbReference type="Rhea" id="RHEA-COMP:11060"/>
        <dbReference type="Rhea" id="RHEA-COMP:11605"/>
        <dbReference type="ChEBI" id="CHEBI:15378"/>
        <dbReference type="ChEBI" id="CHEBI:30013"/>
        <dbReference type="ChEBI" id="CHEBI:30616"/>
        <dbReference type="ChEBI" id="CHEBI:61977"/>
        <dbReference type="ChEBI" id="CHEBI:456216"/>
        <dbReference type="EC" id="2.7.11.1"/>
    </reaction>
</comment>
<evidence type="ECO:0000256" key="4">
    <source>
        <dbReference type="ARBA" id="ARBA00022536"/>
    </source>
</evidence>
<dbReference type="CDD" id="cd00028">
    <property type="entry name" value="B_lectin"/>
    <property type="match status" value="1"/>
</dbReference>
<dbReference type="FunFam" id="2.90.10.30:FF:000003">
    <property type="entry name" value="Os04g0303100 protein"/>
    <property type="match status" value="1"/>
</dbReference>
<accession>A0A368QVN2</accession>
<dbReference type="SMART" id="SM00108">
    <property type="entry name" value="B_lectin"/>
    <property type="match status" value="1"/>
</dbReference>
<dbReference type="GO" id="GO:0004674">
    <property type="term" value="F:protein serine/threonine kinase activity"/>
    <property type="evidence" value="ECO:0007669"/>
    <property type="project" value="UniProtKB-KW"/>
</dbReference>
<evidence type="ECO:0000256" key="7">
    <source>
        <dbReference type="ARBA" id="ARBA00022734"/>
    </source>
</evidence>
<evidence type="ECO:0000259" key="15">
    <source>
        <dbReference type="PROSITE" id="PS50011"/>
    </source>
</evidence>
<name>A0A368QVN2_SETIT</name>
<evidence type="ECO:0000256" key="5">
    <source>
        <dbReference type="ARBA" id="ARBA00022679"/>
    </source>
</evidence>
<dbReference type="InterPro" id="IPR036426">
    <property type="entry name" value="Bulb-type_lectin_dom_sf"/>
</dbReference>
<dbReference type="PANTHER" id="PTHR47976:SF13">
    <property type="entry name" value="RECEPTOR-LIKE SERINE_THREONINE-PROTEIN KINASE"/>
    <property type="match status" value="1"/>
</dbReference>
<evidence type="ECO:0000256" key="9">
    <source>
        <dbReference type="ARBA" id="ARBA00022777"/>
    </source>
</evidence>
<dbReference type="Gene3D" id="2.90.10.30">
    <property type="match status" value="1"/>
</dbReference>
<evidence type="ECO:0000256" key="13">
    <source>
        <dbReference type="ARBA" id="ARBA00048679"/>
    </source>
</evidence>
<keyword evidence="11" id="KW-0675">Receptor</keyword>
<feature type="chain" id="PRO_5017017608" description="non-specific serine/threonine protein kinase" evidence="14">
    <location>
        <begin position="21"/>
        <end position="668"/>
    </location>
</feature>
<dbReference type="PANTHER" id="PTHR47976">
    <property type="entry name" value="G-TYPE LECTIN S-RECEPTOR-LIKE SERINE/THREONINE-PROTEIN KINASE SD2-5"/>
    <property type="match status" value="1"/>
</dbReference>
<dbReference type="SMART" id="SM00220">
    <property type="entry name" value="S_TKc"/>
    <property type="match status" value="1"/>
</dbReference>
<feature type="domain" description="Bulb-type lectin" evidence="16">
    <location>
        <begin position="69"/>
        <end position="183"/>
    </location>
</feature>
<evidence type="ECO:0000256" key="6">
    <source>
        <dbReference type="ARBA" id="ARBA00022729"/>
    </source>
</evidence>
<dbReference type="GO" id="GO:0016020">
    <property type="term" value="C:membrane"/>
    <property type="evidence" value="ECO:0007669"/>
    <property type="project" value="UniProtKB-SubCell"/>
</dbReference>
<evidence type="ECO:0000256" key="8">
    <source>
        <dbReference type="ARBA" id="ARBA00022741"/>
    </source>
</evidence>
<proteinExistence type="predicted"/>
<keyword evidence="3" id="KW-0723">Serine/threonine-protein kinase</keyword>
<dbReference type="InterPro" id="IPR008271">
    <property type="entry name" value="Ser/Thr_kinase_AS"/>
</dbReference>
<keyword evidence="4" id="KW-0245">EGF-like domain</keyword>
<protein>
    <recommendedName>
        <fullName evidence="2">non-specific serine/threonine protein kinase</fullName>
        <ecNumber evidence="2">2.7.11.1</ecNumber>
    </recommendedName>
</protein>